<dbReference type="PANTHER" id="PTHR30146:SF153">
    <property type="entry name" value="LACTOSE OPERON REPRESSOR"/>
    <property type="match status" value="1"/>
</dbReference>
<dbReference type="OrthoDB" id="3227375at2"/>
<dbReference type="GO" id="GO:0000976">
    <property type="term" value="F:transcription cis-regulatory region binding"/>
    <property type="evidence" value="ECO:0007669"/>
    <property type="project" value="TreeGrafter"/>
</dbReference>
<dbReference type="InterPro" id="IPR000843">
    <property type="entry name" value="HTH_LacI"/>
</dbReference>
<comment type="caution">
    <text evidence="6">The sequence shown here is derived from an EMBL/GenBank/DDBJ whole genome shotgun (WGS) entry which is preliminary data.</text>
</comment>
<dbReference type="SUPFAM" id="SSF47413">
    <property type="entry name" value="lambda repressor-like DNA-binding domains"/>
    <property type="match status" value="1"/>
</dbReference>
<feature type="region of interest" description="Disordered" evidence="4">
    <location>
        <begin position="330"/>
        <end position="352"/>
    </location>
</feature>
<organism evidence="6 7">
    <name type="scientific">Serinibacter salmoneus</name>
    <dbReference type="NCBI Taxonomy" id="556530"/>
    <lineage>
        <taxon>Bacteria</taxon>
        <taxon>Bacillati</taxon>
        <taxon>Actinomycetota</taxon>
        <taxon>Actinomycetes</taxon>
        <taxon>Micrococcales</taxon>
        <taxon>Beutenbergiaceae</taxon>
        <taxon>Serinibacter</taxon>
    </lineage>
</organism>
<evidence type="ECO:0000256" key="3">
    <source>
        <dbReference type="ARBA" id="ARBA00023163"/>
    </source>
</evidence>
<evidence type="ECO:0000256" key="2">
    <source>
        <dbReference type="ARBA" id="ARBA00023125"/>
    </source>
</evidence>
<evidence type="ECO:0000313" key="6">
    <source>
        <dbReference type="EMBL" id="PFG21269.1"/>
    </source>
</evidence>
<keyword evidence="1" id="KW-0805">Transcription regulation</keyword>
<dbReference type="RefSeq" id="WP_098470124.1">
    <property type="nucleotide sequence ID" value="NZ_PDJD01000001.1"/>
</dbReference>
<keyword evidence="3" id="KW-0804">Transcription</keyword>
<dbReference type="InterPro" id="IPR028082">
    <property type="entry name" value="Peripla_BP_I"/>
</dbReference>
<evidence type="ECO:0000256" key="1">
    <source>
        <dbReference type="ARBA" id="ARBA00023015"/>
    </source>
</evidence>
<dbReference type="EMBL" id="PDJD01000001">
    <property type="protein sequence ID" value="PFG21269.1"/>
    <property type="molecule type" value="Genomic_DNA"/>
</dbReference>
<evidence type="ECO:0000313" key="7">
    <source>
        <dbReference type="Proteomes" id="UP000224915"/>
    </source>
</evidence>
<dbReference type="AlphaFoldDB" id="A0A2A9D5Z7"/>
<dbReference type="PROSITE" id="PS50932">
    <property type="entry name" value="HTH_LACI_2"/>
    <property type="match status" value="1"/>
</dbReference>
<dbReference type="PANTHER" id="PTHR30146">
    <property type="entry name" value="LACI-RELATED TRANSCRIPTIONAL REPRESSOR"/>
    <property type="match status" value="1"/>
</dbReference>
<evidence type="ECO:0000256" key="4">
    <source>
        <dbReference type="SAM" id="MobiDB-lite"/>
    </source>
</evidence>
<feature type="domain" description="HTH lacI-type" evidence="5">
    <location>
        <begin position="12"/>
        <end position="66"/>
    </location>
</feature>
<dbReference type="Gene3D" id="3.40.50.2300">
    <property type="match status" value="2"/>
</dbReference>
<dbReference type="SUPFAM" id="SSF53822">
    <property type="entry name" value="Periplasmic binding protein-like I"/>
    <property type="match status" value="1"/>
</dbReference>
<dbReference type="SMART" id="SM00354">
    <property type="entry name" value="HTH_LACI"/>
    <property type="match status" value="1"/>
</dbReference>
<reference evidence="6 7" key="1">
    <citation type="submission" date="2017-10" db="EMBL/GenBank/DDBJ databases">
        <title>Sequencing the genomes of 1000 actinobacteria strains.</title>
        <authorList>
            <person name="Klenk H.-P."/>
        </authorList>
    </citation>
    <scope>NUCLEOTIDE SEQUENCE [LARGE SCALE GENOMIC DNA]</scope>
    <source>
        <strain evidence="6 7">DSM 21801</strain>
    </source>
</reference>
<keyword evidence="7" id="KW-1185">Reference proteome</keyword>
<protein>
    <submittedName>
        <fullName evidence="6">LacI family transcriptional regulator</fullName>
    </submittedName>
</protein>
<dbReference type="Gene3D" id="1.10.260.40">
    <property type="entry name" value="lambda repressor-like DNA-binding domains"/>
    <property type="match status" value="1"/>
</dbReference>
<dbReference type="GO" id="GO:0003700">
    <property type="term" value="F:DNA-binding transcription factor activity"/>
    <property type="evidence" value="ECO:0007669"/>
    <property type="project" value="TreeGrafter"/>
</dbReference>
<evidence type="ECO:0000259" key="5">
    <source>
        <dbReference type="PROSITE" id="PS50932"/>
    </source>
</evidence>
<dbReference type="InterPro" id="IPR010982">
    <property type="entry name" value="Lambda_DNA-bd_dom_sf"/>
</dbReference>
<dbReference type="InterPro" id="IPR046335">
    <property type="entry name" value="LacI/GalR-like_sensor"/>
</dbReference>
<proteinExistence type="predicted"/>
<dbReference type="Proteomes" id="UP000224915">
    <property type="component" value="Unassembled WGS sequence"/>
</dbReference>
<name>A0A2A9D5Z7_9MICO</name>
<sequence>MPDASDAQPRRVTLADVAREAGCSVPAASKALAGKPHVAADTRERVLHAAAQLGFRRRPVRHPQRENMIVAAFDGFGSVYSGELFSGALATATESGVEVLTQLLRRGKGVDAVVLDRLLATEARGALIVTSTIEPEFLRAAREADFPIVTVDSKSRVDDRVVSIGATNWAGGAMATTHLLDLGHRRIGYIGVDHDSDFGLERFAGYRSALERAGVPFDERLTYPGDTEYETGFAIGRSLARDSTPPTGVVCICDAVALGVIEGARRGGLRTPDDLSVVGFDDIPPAKWMSPPLTTVRQPMRRMGGVAVRTLLRMIEGREPDSHHVQLATSLVERGTTSPPAALREQDTESAD</sequence>
<dbReference type="Pfam" id="PF00356">
    <property type="entry name" value="LacI"/>
    <property type="match status" value="1"/>
</dbReference>
<dbReference type="CDD" id="cd01392">
    <property type="entry name" value="HTH_LacI"/>
    <property type="match status" value="1"/>
</dbReference>
<accession>A0A2A9D5Z7</accession>
<gene>
    <name evidence="6" type="ORF">ATL40_2895</name>
</gene>
<keyword evidence="2" id="KW-0238">DNA-binding</keyword>
<dbReference type="Pfam" id="PF13377">
    <property type="entry name" value="Peripla_BP_3"/>
    <property type="match status" value="1"/>
</dbReference>